<keyword evidence="2" id="KW-0175">Coiled coil</keyword>
<feature type="domain" description="Calponin-homology (CH)" evidence="5">
    <location>
        <begin position="508"/>
        <end position="614"/>
    </location>
</feature>
<sequence>MPGVNLDLLPASEPPEASRRQAESRLEEVICNLLVHEEAEDEQQTLEVALRRAVEEIHDDLQVFGKQVDVRLEEATNQVSPVVEAVAKLQEENLRLRTEQAKLMCQVEALCQAMGLSDPILCGAKAEESSSLCLFETKTTSPTLCTRQEITDEAPCDVSASSPSHQNTPASSPLCDHTDQAQELASFSKDLLRQSVETNTQTSEDDQTPAFTALRSLSAPSLLESSSPNPSMMETEPVVASEPVFSAKPTLQVTRHIPPTPSDPGSQAKPAESSGKLTAEQLAAIEDEEVLDKMLDESKDFEERKMIRAAMRDLRKKKREAMLGCTQEEMDQREKERETRLQELRQQRGGQRGQAGPGSGEVVVKKVEKSADGSTISQVTKTNRFTQSDDGSKSSTLVETSYVQKIDRGTLHSKSFSYTSSSSSNTSRKVGSVFDREDDSSSRALERRQAERRKEVMRAQTMPKSSAMQARRAVMEKLEKEGNGSFNQAVAKVNRVQRSTSFGVPNANSIKQMLLDWCRAKTRSYEHVDIQNFSSSWSNGMAFCALVHSFFPDAFDYSSLSPSNRRHNFEVAFSAAEKLVDCPQLLDVEDMVKMREPDWKCVYTYLQEFYRGLVTKGLVKTKNSS</sequence>
<feature type="region of interest" description="Disordered" evidence="4">
    <location>
        <begin position="1"/>
        <end position="22"/>
    </location>
</feature>
<dbReference type="GeneTree" id="ENSGT00940000154495"/>
<proteinExistence type="inferred from homology"/>
<reference evidence="6" key="1">
    <citation type="submission" date="2025-08" db="UniProtKB">
        <authorList>
            <consortium name="Ensembl"/>
        </authorList>
    </citation>
    <scope>IDENTIFICATION</scope>
</reference>
<feature type="region of interest" description="Disordered" evidence="4">
    <location>
        <begin position="414"/>
        <end position="469"/>
    </location>
</feature>
<dbReference type="FunFam" id="1.10.418.10:FF:000009">
    <property type="entry name" value="smoothelin isoform X2"/>
    <property type="match status" value="1"/>
</dbReference>
<evidence type="ECO:0000256" key="4">
    <source>
        <dbReference type="SAM" id="MobiDB-lite"/>
    </source>
</evidence>
<dbReference type="CDD" id="cd21259">
    <property type="entry name" value="CH_SMTNB"/>
    <property type="match status" value="1"/>
</dbReference>
<keyword evidence="7" id="KW-1185">Reference proteome</keyword>
<dbReference type="PROSITE" id="PS50021">
    <property type="entry name" value="CH"/>
    <property type="match status" value="1"/>
</dbReference>
<organism evidence="6 7">
    <name type="scientific">Oryzias melastigma</name>
    <name type="common">Marine medaka</name>
    <dbReference type="NCBI Taxonomy" id="30732"/>
    <lineage>
        <taxon>Eukaryota</taxon>
        <taxon>Metazoa</taxon>
        <taxon>Chordata</taxon>
        <taxon>Craniata</taxon>
        <taxon>Vertebrata</taxon>
        <taxon>Euteleostomi</taxon>
        <taxon>Actinopterygii</taxon>
        <taxon>Neopterygii</taxon>
        <taxon>Teleostei</taxon>
        <taxon>Neoteleostei</taxon>
        <taxon>Acanthomorphata</taxon>
        <taxon>Ovalentaria</taxon>
        <taxon>Atherinomorphae</taxon>
        <taxon>Beloniformes</taxon>
        <taxon>Adrianichthyidae</taxon>
        <taxon>Oryziinae</taxon>
        <taxon>Oryzias</taxon>
    </lineage>
</organism>
<dbReference type="SUPFAM" id="SSF47576">
    <property type="entry name" value="Calponin-homology domain, CH-domain"/>
    <property type="match status" value="1"/>
</dbReference>
<feature type="compositionally biased region" description="Polar residues" evidence="4">
    <location>
        <begin position="372"/>
        <end position="396"/>
    </location>
</feature>
<dbReference type="Proteomes" id="UP000261560">
    <property type="component" value="Unplaced"/>
</dbReference>
<evidence type="ECO:0000313" key="7">
    <source>
        <dbReference type="Proteomes" id="UP000261560"/>
    </source>
</evidence>
<evidence type="ECO:0000256" key="1">
    <source>
        <dbReference type="ARBA" id="ARBA00022553"/>
    </source>
</evidence>
<evidence type="ECO:0000313" key="6">
    <source>
        <dbReference type="Ensembl" id="ENSOMEP00000000870.1"/>
    </source>
</evidence>
<evidence type="ECO:0000259" key="5">
    <source>
        <dbReference type="PROSITE" id="PS50021"/>
    </source>
</evidence>
<protein>
    <submittedName>
        <fullName evidence="6">Smoothelin-like</fullName>
    </submittedName>
</protein>
<accession>A0A3B3B5M5</accession>
<dbReference type="PANTHER" id="PTHR23167:SF52">
    <property type="entry name" value="SMOOTHELIN"/>
    <property type="match status" value="1"/>
</dbReference>
<feature type="compositionally biased region" description="Basic and acidic residues" evidence="4">
    <location>
        <begin position="330"/>
        <end position="346"/>
    </location>
</feature>
<dbReference type="Pfam" id="PF12510">
    <property type="entry name" value="Smoothelin"/>
    <property type="match status" value="1"/>
</dbReference>
<dbReference type="AlphaFoldDB" id="A0A3B3B5M5"/>
<feature type="compositionally biased region" description="Basic and acidic residues" evidence="4">
    <location>
        <begin position="439"/>
        <end position="457"/>
    </location>
</feature>
<feature type="region of interest" description="Disordered" evidence="4">
    <location>
        <begin position="156"/>
        <end position="176"/>
    </location>
</feature>
<keyword evidence="1" id="KW-0597">Phosphoprotein</keyword>
<dbReference type="InterPro" id="IPR022189">
    <property type="entry name" value="SMTN"/>
</dbReference>
<dbReference type="InterPro" id="IPR001715">
    <property type="entry name" value="CH_dom"/>
</dbReference>
<comment type="similarity">
    <text evidence="3">Belongs to the smoothelin family.</text>
</comment>
<dbReference type="Pfam" id="PF00307">
    <property type="entry name" value="CH"/>
    <property type="match status" value="1"/>
</dbReference>
<dbReference type="Ensembl" id="ENSOMET00000015158.1">
    <property type="protein sequence ID" value="ENSOMEP00000000870.1"/>
    <property type="gene ID" value="ENSOMEG00000001770.1"/>
</dbReference>
<dbReference type="PANTHER" id="PTHR23167">
    <property type="entry name" value="CALPONIN HOMOLOGY DOMAIN-CONTAINING PROTEIN DDB_G0272472-RELATED"/>
    <property type="match status" value="1"/>
</dbReference>
<feature type="compositionally biased region" description="Polar residues" evidence="4">
    <location>
        <begin position="159"/>
        <end position="171"/>
    </location>
</feature>
<feature type="compositionally biased region" description="Low complexity" evidence="4">
    <location>
        <begin position="414"/>
        <end position="427"/>
    </location>
</feature>
<dbReference type="SMART" id="SM00033">
    <property type="entry name" value="CH"/>
    <property type="match status" value="1"/>
</dbReference>
<reference evidence="6" key="2">
    <citation type="submission" date="2025-09" db="UniProtKB">
        <authorList>
            <consortium name="Ensembl"/>
        </authorList>
    </citation>
    <scope>IDENTIFICATION</scope>
</reference>
<name>A0A3B3B5M5_ORYME</name>
<dbReference type="InterPro" id="IPR050540">
    <property type="entry name" value="F-actin_Monoox_Mical"/>
</dbReference>
<feature type="compositionally biased region" description="Gly residues" evidence="4">
    <location>
        <begin position="350"/>
        <end position="359"/>
    </location>
</feature>
<dbReference type="Gene3D" id="1.10.418.10">
    <property type="entry name" value="Calponin-like domain"/>
    <property type="match status" value="1"/>
</dbReference>
<dbReference type="InterPro" id="IPR036872">
    <property type="entry name" value="CH_dom_sf"/>
</dbReference>
<evidence type="ECO:0000256" key="2">
    <source>
        <dbReference type="ARBA" id="ARBA00023054"/>
    </source>
</evidence>
<evidence type="ECO:0000256" key="3">
    <source>
        <dbReference type="ARBA" id="ARBA00061655"/>
    </source>
</evidence>
<feature type="region of interest" description="Disordered" evidence="4">
    <location>
        <begin position="254"/>
        <end position="277"/>
    </location>
</feature>
<feature type="region of interest" description="Disordered" evidence="4">
    <location>
        <begin position="323"/>
        <end position="396"/>
    </location>
</feature>